<evidence type="ECO:0000313" key="2">
    <source>
        <dbReference type="Proteomes" id="UP000827092"/>
    </source>
</evidence>
<protein>
    <submittedName>
        <fullName evidence="1">Uncharacterized protein</fullName>
    </submittedName>
</protein>
<dbReference type="EMBL" id="JAFNEN010003034">
    <property type="protein sequence ID" value="KAG8172156.1"/>
    <property type="molecule type" value="Genomic_DNA"/>
</dbReference>
<name>A0AAV6TKZ3_9ARAC</name>
<proteinExistence type="predicted"/>
<gene>
    <name evidence="1" type="ORF">JTE90_019020</name>
</gene>
<evidence type="ECO:0000313" key="1">
    <source>
        <dbReference type="EMBL" id="KAG8172156.1"/>
    </source>
</evidence>
<keyword evidence="2" id="KW-1185">Reference proteome</keyword>
<organism evidence="1 2">
    <name type="scientific">Oedothorax gibbosus</name>
    <dbReference type="NCBI Taxonomy" id="931172"/>
    <lineage>
        <taxon>Eukaryota</taxon>
        <taxon>Metazoa</taxon>
        <taxon>Ecdysozoa</taxon>
        <taxon>Arthropoda</taxon>
        <taxon>Chelicerata</taxon>
        <taxon>Arachnida</taxon>
        <taxon>Araneae</taxon>
        <taxon>Araneomorphae</taxon>
        <taxon>Entelegynae</taxon>
        <taxon>Araneoidea</taxon>
        <taxon>Linyphiidae</taxon>
        <taxon>Erigoninae</taxon>
        <taxon>Oedothorax</taxon>
    </lineage>
</organism>
<accession>A0AAV6TKZ3</accession>
<comment type="caution">
    <text evidence="1">The sequence shown here is derived from an EMBL/GenBank/DDBJ whole genome shotgun (WGS) entry which is preliminary data.</text>
</comment>
<sequence length="72" mass="7973">MLVVILAIAEAQYNRPAYRRVRPVRIVRPFPLPNKGDQFAASLGGAQVGTYGKSRDYVNNRRGGYGAKPLKI</sequence>
<reference evidence="1 2" key="1">
    <citation type="journal article" date="2022" name="Nat. Ecol. Evol.">
        <title>A masculinizing supergene underlies an exaggerated male reproductive morph in a spider.</title>
        <authorList>
            <person name="Hendrickx F."/>
            <person name="De Corte Z."/>
            <person name="Sonet G."/>
            <person name="Van Belleghem S.M."/>
            <person name="Kostlbacher S."/>
            <person name="Vangestel C."/>
        </authorList>
    </citation>
    <scope>NUCLEOTIDE SEQUENCE [LARGE SCALE GENOMIC DNA]</scope>
    <source>
        <strain evidence="1">W744_W776</strain>
    </source>
</reference>
<dbReference type="AlphaFoldDB" id="A0AAV6TKZ3"/>
<dbReference type="Proteomes" id="UP000827092">
    <property type="component" value="Unassembled WGS sequence"/>
</dbReference>